<comment type="caution">
    <text evidence="2">The sequence shown here is derived from an EMBL/GenBank/DDBJ whole genome shotgun (WGS) entry which is preliminary data.</text>
</comment>
<keyword evidence="1" id="KW-0812">Transmembrane</keyword>
<protein>
    <recommendedName>
        <fullName evidence="4">DUF1707 domain-containing protein</fullName>
    </recommendedName>
</protein>
<keyword evidence="1" id="KW-0472">Membrane</keyword>
<keyword evidence="3" id="KW-1185">Reference proteome</keyword>
<gene>
    <name evidence="2" type="ORF">GCM10023322_22220</name>
</gene>
<organism evidence="2 3">
    <name type="scientific">Rugosimonospora acidiphila</name>
    <dbReference type="NCBI Taxonomy" id="556531"/>
    <lineage>
        <taxon>Bacteria</taxon>
        <taxon>Bacillati</taxon>
        <taxon>Actinomycetota</taxon>
        <taxon>Actinomycetes</taxon>
        <taxon>Micromonosporales</taxon>
        <taxon>Micromonosporaceae</taxon>
        <taxon>Rugosimonospora</taxon>
    </lineage>
</organism>
<evidence type="ECO:0000313" key="2">
    <source>
        <dbReference type="EMBL" id="GAA5183289.1"/>
    </source>
</evidence>
<feature type="transmembrane region" description="Helical" evidence="1">
    <location>
        <begin position="121"/>
        <end position="140"/>
    </location>
</feature>
<evidence type="ECO:0000313" key="3">
    <source>
        <dbReference type="Proteomes" id="UP001501570"/>
    </source>
</evidence>
<reference evidence="3" key="1">
    <citation type="journal article" date="2019" name="Int. J. Syst. Evol. Microbiol.">
        <title>The Global Catalogue of Microorganisms (GCM) 10K type strain sequencing project: providing services to taxonomists for standard genome sequencing and annotation.</title>
        <authorList>
            <consortium name="The Broad Institute Genomics Platform"/>
            <consortium name="The Broad Institute Genome Sequencing Center for Infectious Disease"/>
            <person name="Wu L."/>
            <person name="Ma J."/>
        </authorList>
    </citation>
    <scope>NUCLEOTIDE SEQUENCE [LARGE SCALE GENOMIC DNA]</scope>
    <source>
        <strain evidence="3">JCM 18304</strain>
    </source>
</reference>
<sequence length="215" mass="22851">MSWNQYTRLARQLDELYRDDERQAADQAAARQAVAEAVGALNERLGAQRRRLEELGGVLGEPLYAPEPAELVGPAGGMDPVQALQLARQHADLADAQTAEVERMAAQPSLLPGSSAPTRNLLVYGACAAVAMVAQLVLLIGSNVGHLSTWVLLGWLCAGFPILAWIAGYFIIGRVGRAVAGDGEPSPRNPRLGLAICFLGMPVALCLYGLVRSVL</sequence>
<keyword evidence="1" id="KW-1133">Transmembrane helix</keyword>
<proteinExistence type="predicted"/>
<dbReference type="Proteomes" id="UP001501570">
    <property type="component" value="Unassembled WGS sequence"/>
</dbReference>
<accession>A0ABP9RPB6</accession>
<dbReference type="EMBL" id="BAABJQ010000005">
    <property type="protein sequence ID" value="GAA5183289.1"/>
    <property type="molecule type" value="Genomic_DNA"/>
</dbReference>
<evidence type="ECO:0008006" key="4">
    <source>
        <dbReference type="Google" id="ProtNLM"/>
    </source>
</evidence>
<feature type="transmembrane region" description="Helical" evidence="1">
    <location>
        <begin position="152"/>
        <end position="172"/>
    </location>
</feature>
<feature type="transmembrane region" description="Helical" evidence="1">
    <location>
        <begin position="192"/>
        <end position="211"/>
    </location>
</feature>
<dbReference type="RefSeq" id="WP_345628612.1">
    <property type="nucleotide sequence ID" value="NZ_BAABJQ010000005.1"/>
</dbReference>
<name>A0ABP9RPB6_9ACTN</name>
<evidence type="ECO:0000256" key="1">
    <source>
        <dbReference type="SAM" id="Phobius"/>
    </source>
</evidence>